<feature type="transmembrane region" description="Helical" evidence="1">
    <location>
        <begin position="50"/>
        <end position="68"/>
    </location>
</feature>
<accession>E6U6N3</accession>
<keyword evidence="3" id="KW-1185">Reference proteome</keyword>
<proteinExistence type="predicted"/>
<evidence type="ECO:0000313" key="2">
    <source>
        <dbReference type="EMBL" id="ADU25766.1"/>
    </source>
</evidence>
<dbReference type="HOGENOM" id="CLU_1426035_0_0_9"/>
<dbReference type="eggNOG" id="ENOG5033BXD">
    <property type="taxonomic scope" value="Bacteria"/>
</dbReference>
<keyword evidence="1" id="KW-0812">Transmembrane</keyword>
<keyword evidence="1" id="KW-0472">Membrane</keyword>
<dbReference type="EMBL" id="CP002400">
    <property type="protein sequence ID" value="ADU25766.1"/>
    <property type="molecule type" value="Genomic_DNA"/>
</dbReference>
<protein>
    <submittedName>
        <fullName evidence="2">Uncharacterized protein</fullName>
    </submittedName>
</protein>
<name>E6U6N3_ETHHY</name>
<evidence type="ECO:0000256" key="1">
    <source>
        <dbReference type="SAM" id="Phobius"/>
    </source>
</evidence>
<evidence type="ECO:0000313" key="3">
    <source>
        <dbReference type="Proteomes" id="UP000001551"/>
    </source>
</evidence>
<sequence>MEQQHDKRTWNLSRAAAITALCSLGILVCLGELRQRNIFFYFFGLQTKLVLRITGGVLLSAVCGLIMVNLKNVVLTTIAAILYIIALMLYFICNVWTSGEEKYYEFQSPDHKRTIVVEECSWLLAGGSNVYQKTSPFTITKLKSDISTDDGYRPFENKDFAITWSARTVTIAYGFGNGGDTRPFTTVQLQ</sequence>
<reference evidence="2 3" key="1">
    <citation type="submission" date="2010-12" db="EMBL/GenBank/DDBJ databases">
        <title>Complete sequence of Ethanoligenens harbinense YUAN-3.</title>
        <authorList>
            <person name="Lucas S."/>
            <person name="Copeland A."/>
            <person name="Lapidus A."/>
            <person name="Cheng J.-F."/>
            <person name="Bruce D."/>
            <person name="Goodwin L."/>
            <person name="Pitluck S."/>
            <person name="Chertkov O."/>
            <person name="Misra M."/>
            <person name="Detter J.C."/>
            <person name="Han C."/>
            <person name="Tapia R."/>
            <person name="Land M."/>
            <person name="Hauser L."/>
            <person name="Jeffries C."/>
            <person name="Kyrpides N."/>
            <person name="Ivanova N."/>
            <person name="Mikhailova N."/>
            <person name="Wang A."/>
            <person name="Mouttaki H."/>
            <person name="He Z."/>
            <person name="Zhou J."/>
            <person name="Hemme C.L."/>
            <person name="Woyke T."/>
        </authorList>
    </citation>
    <scope>NUCLEOTIDE SEQUENCE [LARGE SCALE GENOMIC DNA]</scope>
    <source>
        <strain evidence="3">DSM 18485 / JCM 12961 / CGMCC 1.5033 / YUAN-3</strain>
    </source>
</reference>
<feature type="transmembrane region" description="Helical" evidence="1">
    <location>
        <begin position="74"/>
        <end position="93"/>
    </location>
</feature>
<dbReference type="RefSeq" id="WP_013484147.1">
    <property type="nucleotide sequence ID" value="NC_014828.1"/>
</dbReference>
<dbReference type="Proteomes" id="UP000001551">
    <property type="component" value="Chromosome"/>
</dbReference>
<feature type="transmembrane region" description="Helical" evidence="1">
    <location>
        <begin position="12"/>
        <end position="30"/>
    </location>
</feature>
<keyword evidence="1" id="KW-1133">Transmembrane helix</keyword>
<dbReference type="AlphaFoldDB" id="E6U6N3"/>
<gene>
    <name evidence="2" type="ordered locus">Ethha_0179</name>
</gene>
<organism evidence="2 3">
    <name type="scientific">Ethanoligenens harbinense (strain DSM 18485 / JCM 12961 / CGMCC 1.5033 / YUAN-3)</name>
    <dbReference type="NCBI Taxonomy" id="663278"/>
    <lineage>
        <taxon>Bacteria</taxon>
        <taxon>Bacillati</taxon>
        <taxon>Bacillota</taxon>
        <taxon>Clostridia</taxon>
        <taxon>Eubacteriales</taxon>
        <taxon>Oscillospiraceae</taxon>
        <taxon>Ethanoligenens</taxon>
    </lineage>
</organism>
<dbReference type="KEGG" id="eha:Ethha_0179"/>